<evidence type="ECO:0000313" key="4">
    <source>
        <dbReference type="Proteomes" id="UP000231407"/>
    </source>
</evidence>
<keyword evidence="1" id="KW-0175">Coiled coil</keyword>
<reference evidence="4" key="1">
    <citation type="submission" date="2017-09" db="EMBL/GenBank/DDBJ databases">
        <title>Depth-based differentiation of microbial function through sediment-hosted aquifers and enrichment of novel symbionts in the deep terrestrial subsurface.</title>
        <authorList>
            <person name="Probst A.J."/>
            <person name="Ladd B."/>
            <person name="Jarett J.K."/>
            <person name="Geller-Mcgrath D.E."/>
            <person name="Sieber C.M.K."/>
            <person name="Emerson J.B."/>
            <person name="Anantharaman K."/>
            <person name="Thomas B.C."/>
            <person name="Malmstrom R."/>
            <person name="Stieglmeier M."/>
            <person name="Klingl A."/>
            <person name="Woyke T."/>
            <person name="Ryan C.M."/>
            <person name="Banfield J.F."/>
        </authorList>
    </citation>
    <scope>NUCLEOTIDE SEQUENCE [LARGE SCALE GENOMIC DNA]</scope>
</reference>
<dbReference type="Pfam" id="PF18904">
    <property type="entry name" value="DUF5660"/>
    <property type="match status" value="1"/>
</dbReference>
<organism evidence="3 4">
    <name type="scientific">Candidatus Shapirobacteria bacterium CG06_land_8_20_14_3_00_40_12</name>
    <dbReference type="NCBI Taxonomy" id="1974881"/>
    <lineage>
        <taxon>Bacteria</taxon>
        <taxon>Candidatus Shapironibacteriota</taxon>
    </lineage>
</organism>
<evidence type="ECO:0000259" key="2">
    <source>
        <dbReference type="Pfam" id="PF18904"/>
    </source>
</evidence>
<sequence length="190" mass="21153">MASGYISKNDSKNNKSKIGVLSNEILSDSRSVPKTPQKLTLRGILGLNQPVEINSAATGWTKENLGISDLSRQEMVLLDNRQKELEKAIAELQAELKSLVSASEGIGTQIENAVLENIPEVSEYQVSFLKRLKNLIVGFRKNLNQASAWLECFNTKKKKKNYFWSMAKDKKKGGEAYMFSDEHSAARSVA</sequence>
<protein>
    <recommendedName>
        <fullName evidence="2">DUF5660 domain-containing protein</fullName>
    </recommendedName>
</protein>
<dbReference type="InterPro" id="IPR043719">
    <property type="entry name" value="DUF5660"/>
</dbReference>
<dbReference type="EMBL" id="PEWA01000043">
    <property type="protein sequence ID" value="PIU73286.1"/>
    <property type="molecule type" value="Genomic_DNA"/>
</dbReference>
<feature type="domain" description="DUF5660" evidence="2">
    <location>
        <begin position="81"/>
        <end position="189"/>
    </location>
</feature>
<accession>A0A2M7ARN5</accession>
<gene>
    <name evidence="3" type="ORF">COS78_03225</name>
</gene>
<name>A0A2M7ARN5_9BACT</name>
<dbReference type="Proteomes" id="UP000231407">
    <property type="component" value="Unassembled WGS sequence"/>
</dbReference>
<feature type="coiled-coil region" evidence="1">
    <location>
        <begin position="75"/>
        <end position="102"/>
    </location>
</feature>
<evidence type="ECO:0000256" key="1">
    <source>
        <dbReference type="SAM" id="Coils"/>
    </source>
</evidence>
<dbReference type="AlphaFoldDB" id="A0A2M7ARN5"/>
<proteinExistence type="predicted"/>
<comment type="caution">
    <text evidence="3">The sequence shown here is derived from an EMBL/GenBank/DDBJ whole genome shotgun (WGS) entry which is preliminary data.</text>
</comment>
<evidence type="ECO:0000313" key="3">
    <source>
        <dbReference type="EMBL" id="PIU73286.1"/>
    </source>
</evidence>